<sequence>MTTYISDRIAINPDICNGRPIVRGMRITVQTVLEFLYAGSSREEVLYQYPMLEPEDLDACQRFAIELMERQYVIQEFRKVA</sequence>
<accession>A0A7C9F3Q5</accession>
<dbReference type="InterPro" id="IPR007367">
    <property type="entry name" value="DUF433"/>
</dbReference>
<dbReference type="PANTHER" id="PTHR34849">
    <property type="entry name" value="SSL5025 PROTEIN"/>
    <property type="match status" value="1"/>
</dbReference>
<proteinExistence type="predicted"/>
<organism evidence="1 2">
    <name type="scientific">Salmonirosea aquatica</name>
    <dbReference type="NCBI Taxonomy" id="2654236"/>
    <lineage>
        <taxon>Bacteria</taxon>
        <taxon>Pseudomonadati</taxon>
        <taxon>Bacteroidota</taxon>
        <taxon>Cytophagia</taxon>
        <taxon>Cytophagales</taxon>
        <taxon>Spirosomataceae</taxon>
        <taxon>Salmonirosea</taxon>
    </lineage>
</organism>
<evidence type="ECO:0000313" key="1">
    <source>
        <dbReference type="EMBL" id="MPR34225.1"/>
    </source>
</evidence>
<dbReference type="Pfam" id="PF04255">
    <property type="entry name" value="DUF433"/>
    <property type="match status" value="1"/>
</dbReference>
<dbReference type="Gene3D" id="1.10.10.10">
    <property type="entry name" value="Winged helix-like DNA-binding domain superfamily/Winged helix DNA-binding domain"/>
    <property type="match status" value="1"/>
</dbReference>
<comment type="caution">
    <text evidence="1">The sequence shown here is derived from an EMBL/GenBank/DDBJ whole genome shotgun (WGS) entry which is preliminary data.</text>
</comment>
<dbReference type="InterPro" id="IPR036388">
    <property type="entry name" value="WH-like_DNA-bd_sf"/>
</dbReference>
<reference evidence="1 2" key="1">
    <citation type="submission" date="2019-10" db="EMBL/GenBank/DDBJ databases">
        <title>Draft Genome Sequence of Cytophagaceae sp. SJW1-29.</title>
        <authorList>
            <person name="Choi A."/>
        </authorList>
    </citation>
    <scope>NUCLEOTIDE SEQUENCE [LARGE SCALE GENOMIC DNA]</scope>
    <source>
        <strain evidence="1 2">SJW1-29</strain>
    </source>
</reference>
<dbReference type="InterPro" id="IPR009057">
    <property type="entry name" value="Homeodomain-like_sf"/>
</dbReference>
<protein>
    <submittedName>
        <fullName evidence="1">DUF433 domain-containing protein</fullName>
    </submittedName>
</protein>
<dbReference type="EMBL" id="WHLY01000002">
    <property type="protein sequence ID" value="MPR34225.1"/>
    <property type="molecule type" value="Genomic_DNA"/>
</dbReference>
<name>A0A7C9F3Q5_9BACT</name>
<dbReference type="RefSeq" id="WP_152760252.1">
    <property type="nucleotide sequence ID" value="NZ_WHLY01000002.1"/>
</dbReference>
<dbReference type="AlphaFoldDB" id="A0A7C9F3Q5"/>
<keyword evidence="2" id="KW-1185">Reference proteome</keyword>
<gene>
    <name evidence="1" type="ORF">GBK04_12870</name>
</gene>
<evidence type="ECO:0000313" key="2">
    <source>
        <dbReference type="Proteomes" id="UP000479293"/>
    </source>
</evidence>
<dbReference type="SUPFAM" id="SSF46689">
    <property type="entry name" value="Homeodomain-like"/>
    <property type="match status" value="1"/>
</dbReference>
<dbReference type="PANTHER" id="PTHR34849:SF3">
    <property type="entry name" value="SSR2962 PROTEIN"/>
    <property type="match status" value="1"/>
</dbReference>
<dbReference type="Proteomes" id="UP000479293">
    <property type="component" value="Unassembled WGS sequence"/>
</dbReference>